<proteinExistence type="predicted"/>
<gene>
    <name evidence="1" type="ORF">AYO21_07809</name>
</gene>
<evidence type="ECO:0000313" key="1">
    <source>
        <dbReference type="EMBL" id="OAG37959.1"/>
    </source>
</evidence>
<dbReference type="AlphaFoldDB" id="A0A177F433"/>
<dbReference type="RefSeq" id="XP_022509911.1">
    <property type="nucleotide sequence ID" value="XM_022657762.1"/>
</dbReference>
<dbReference type="Proteomes" id="UP000077002">
    <property type="component" value="Unassembled WGS sequence"/>
</dbReference>
<accession>A0A177F433</accession>
<evidence type="ECO:0000313" key="2">
    <source>
        <dbReference type="Proteomes" id="UP000077002"/>
    </source>
</evidence>
<reference evidence="1 2" key="1">
    <citation type="submission" date="2016-03" db="EMBL/GenBank/DDBJ databases">
        <title>Draft genome sequence of the Fonsecaea monophora CBS 269.37.</title>
        <authorList>
            <person name="Bombassaro A."/>
            <person name="Vinicius W.A."/>
            <person name="De Hoog S."/>
            <person name="Sun J."/>
            <person name="Souza E.M."/>
            <person name="Raittz R.T."/>
            <person name="Costa F."/>
            <person name="Leao A.C."/>
            <person name="Tadra-Sfeir M.Z."/>
            <person name="Baura V."/>
            <person name="Balsanelli E."/>
            <person name="Pedrosa F.O."/>
            <person name="Moreno L.F."/>
            <person name="Steffens M.B."/>
            <person name="Xi L."/>
            <person name="Bocca A.L."/>
            <person name="Felipe M.S."/>
            <person name="Teixeira M."/>
            <person name="Telles Filho F.Q."/>
            <person name="Azevedo C.M."/>
            <person name="Gomes R."/>
            <person name="Vicente V.A."/>
        </authorList>
    </citation>
    <scope>NUCLEOTIDE SEQUENCE [LARGE SCALE GENOMIC DNA]</scope>
    <source>
        <strain evidence="1 2">CBS 269.37</strain>
    </source>
</reference>
<dbReference type="EMBL" id="LVKK01000063">
    <property type="protein sequence ID" value="OAG37959.1"/>
    <property type="molecule type" value="Genomic_DNA"/>
</dbReference>
<organism evidence="1 2">
    <name type="scientific">Fonsecaea monophora</name>
    <dbReference type="NCBI Taxonomy" id="254056"/>
    <lineage>
        <taxon>Eukaryota</taxon>
        <taxon>Fungi</taxon>
        <taxon>Dikarya</taxon>
        <taxon>Ascomycota</taxon>
        <taxon>Pezizomycotina</taxon>
        <taxon>Eurotiomycetes</taxon>
        <taxon>Chaetothyriomycetidae</taxon>
        <taxon>Chaetothyriales</taxon>
        <taxon>Herpotrichiellaceae</taxon>
        <taxon>Fonsecaea</taxon>
    </lineage>
</organism>
<sequence>MGAVSLLYLTAFGVRLFQTCLLKATAQHIIFLIIQYRIPSFKTKSCPNAFEPLIWYGVVVRSFNQSLPIIADVHHTFVLLRTFSNTNGPYFMLGEDSIKNGLPLSTGAHHKPIILSTDVNFLGSGGRWAFASVVRTEHARIA</sequence>
<comment type="caution">
    <text evidence="1">The sequence shown here is derived from an EMBL/GenBank/DDBJ whole genome shotgun (WGS) entry which is preliminary data.</text>
</comment>
<dbReference type="GeneID" id="34602962"/>
<keyword evidence="2" id="KW-1185">Reference proteome</keyword>
<name>A0A177F433_9EURO</name>
<protein>
    <submittedName>
        <fullName evidence="1">Uncharacterized protein</fullName>
    </submittedName>
</protein>